<proteinExistence type="predicted"/>
<accession>A0A1I3CWW9</accession>
<sequence>MKKSQLILLSTSLFIALFYEEEIGINLGFLGISYSILLFFYTQKINQTKTFFILFALSIFSSLAFAYYADFPSFLAVFFSVFLLAFKSQNRNLKSILAIPVFILNFVTFFGRLFKFEDWLPKRNASGFWQKFISVVLIPLIFISVFLAIYANGSSHFSGLFTDYELDLNGWGFLFLTCFGFFIAFSIWNFKIYSFFYLKNNDLKNDFINENKIQKPTFSFLDLSAERKSGIISFLALNILLITFIFTFNYEQFFQTIKIDQNLSAETHERVNAVILSIIMAIAVIMFYFKGNFNFDKEAKSLKILAKIWIILNGILILSAFAKNSEYILNLGLTYKRLGVYAFLSLAIIGLIFTYLKIKNQKTNAYLFNQMIWYFYGTILVCSFINWGGIATKYNIDRGFKSYFDLSSLNFNDKILEKKFPNEKRFDPYHSEKTSFLSSNFYDKWNKK</sequence>
<keyword evidence="1" id="KW-1133">Transmembrane helix</keyword>
<dbReference type="InterPro" id="IPR025291">
    <property type="entry name" value="DUF4153"/>
</dbReference>
<reference evidence="2 3" key="1">
    <citation type="submission" date="2016-10" db="EMBL/GenBank/DDBJ databases">
        <authorList>
            <person name="de Groot N.N."/>
        </authorList>
    </citation>
    <scope>NUCLEOTIDE SEQUENCE [LARGE SCALE GENOMIC DNA]</scope>
    <source>
        <strain evidence="2 3">DSM 26000</strain>
    </source>
</reference>
<dbReference type="EMBL" id="FOQT01000001">
    <property type="protein sequence ID" value="SFH78769.1"/>
    <property type="molecule type" value="Genomic_DNA"/>
</dbReference>
<dbReference type="Pfam" id="PF13687">
    <property type="entry name" value="DUF4153"/>
    <property type="match status" value="1"/>
</dbReference>
<feature type="transmembrane region" description="Helical" evidence="1">
    <location>
        <begin position="270"/>
        <end position="289"/>
    </location>
</feature>
<dbReference type="OrthoDB" id="627992at2"/>
<feature type="transmembrane region" description="Helical" evidence="1">
    <location>
        <begin position="338"/>
        <end position="356"/>
    </location>
</feature>
<feature type="transmembrane region" description="Helical" evidence="1">
    <location>
        <begin position="368"/>
        <end position="388"/>
    </location>
</feature>
<feature type="transmembrane region" description="Helical" evidence="1">
    <location>
        <begin position="132"/>
        <end position="151"/>
    </location>
</feature>
<dbReference type="AlphaFoldDB" id="A0A1I3CWW9"/>
<dbReference type="RefSeq" id="WP_090078243.1">
    <property type="nucleotide sequence ID" value="NZ_FOQT01000001.1"/>
</dbReference>
<feature type="transmembrane region" description="Helical" evidence="1">
    <location>
        <begin position="301"/>
        <end position="322"/>
    </location>
</feature>
<keyword evidence="1" id="KW-0812">Transmembrane</keyword>
<keyword evidence="3" id="KW-1185">Reference proteome</keyword>
<evidence type="ECO:0000313" key="2">
    <source>
        <dbReference type="EMBL" id="SFH78769.1"/>
    </source>
</evidence>
<feature type="transmembrane region" description="Helical" evidence="1">
    <location>
        <begin position="23"/>
        <end position="41"/>
    </location>
</feature>
<name>A0A1I3CWW9_9FLAO</name>
<feature type="transmembrane region" description="Helical" evidence="1">
    <location>
        <begin position="231"/>
        <end position="250"/>
    </location>
</feature>
<dbReference type="Proteomes" id="UP000198931">
    <property type="component" value="Unassembled WGS sequence"/>
</dbReference>
<feature type="transmembrane region" description="Helical" evidence="1">
    <location>
        <begin position="53"/>
        <end position="86"/>
    </location>
</feature>
<feature type="transmembrane region" description="Helical" evidence="1">
    <location>
        <begin position="171"/>
        <end position="190"/>
    </location>
</feature>
<evidence type="ECO:0000313" key="3">
    <source>
        <dbReference type="Proteomes" id="UP000198931"/>
    </source>
</evidence>
<evidence type="ECO:0000256" key="1">
    <source>
        <dbReference type="SAM" id="Phobius"/>
    </source>
</evidence>
<keyword evidence="1" id="KW-0472">Membrane</keyword>
<dbReference type="STRING" id="1125876.SAMN05443292_0118"/>
<gene>
    <name evidence="2" type="ORF">SAMN05443292_0118</name>
</gene>
<protein>
    <submittedName>
        <fullName evidence="2">Uncharacterized protein</fullName>
    </submittedName>
</protein>
<organism evidence="2 3">
    <name type="scientific">Halpernia frigidisoli</name>
    <dbReference type="NCBI Taxonomy" id="1125876"/>
    <lineage>
        <taxon>Bacteria</taxon>
        <taxon>Pseudomonadati</taxon>
        <taxon>Bacteroidota</taxon>
        <taxon>Flavobacteriia</taxon>
        <taxon>Flavobacteriales</taxon>
        <taxon>Weeksellaceae</taxon>
        <taxon>Chryseobacterium group</taxon>
        <taxon>Halpernia</taxon>
    </lineage>
</organism>
<feature type="transmembrane region" description="Helical" evidence="1">
    <location>
        <begin position="92"/>
        <end position="111"/>
    </location>
</feature>